<evidence type="ECO:0000313" key="2">
    <source>
        <dbReference type="Proteomes" id="UP001152531"/>
    </source>
</evidence>
<keyword evidence="2" id="KW-1185">Reference proteome</keyword>
<dbReference type="Proteomes" id="UP001152531">
    <property type="component" value="Unassembled WGS sequence"/>
</dbReference>
<accession>A0ACA9Y7Z3</accession>
<comment type="caution">
    <text evidence="1">The sequence shown here is derived from an EMBL/GenBank/DDBJ whole genome shotgun (WGS) entry which is preliminary data.</text>
</comment>
<dbReference type="EMBL" id="CALSDN010000005">
    <property type="protein sequence ID" value="CAH6721141.1"/>
    <property type="molecule type" value="Genomic_DNA"/>
</dbReference>
<name>A0ACA9Y7Z3_9ASCO</name>
<evidence type="ECO:0000313" key="1">
    <source>
        <dbReference type="EMBL" id="CAH6721141.1"/>
    </source>
</evidence>
<sequence length="1378" mass="158417">MDSQSRQSPPEISGEEAYATISSSNIPTRTKTSLIRSLRSQFKRGTVDFNHVNKYLDTLLIALDIDEIKDESYNMFHPLLKRIATQRGDEYLRNYGPLIIPHLIERLSTHTQETKSALETFYLVNGCHFEESFNKFALSHKNPKIVIEAIDFLEHLCTIKKQFTITPFIPSIVSALNTNNNDSKKEVVEGIISFLSIYYGLQIHRFDKNELTKEMSKQSIDGYLKEKVMSSINSTNMENTKSNPQVSRFSNRSQASVTYPPIVDIINKPEKVELKVPVNNTMSDPEISIHNDSEDELKSITSSLVKYDFNDSLYQARNIISEEDLRHRINRLLPAFTNKETEQNWMLREKAMIALREFIRGNAITEFLDDFKESIREMSEGINKSILSLRTTLSAHGCQFIKELAILLKSSFDSLAELFFPALFKLCNATKNLASLNAHTAISAIFINCPFSSRYMNKIYNSSSDKNTKLRSYSGTWLQIMLINHHTMFRSPSHSQQQPELSHIEVTVRMLIRLLSDPNPGVRQCSKDAFWTLGKYFPKEKEHLISKLEPNVVKAIQRFQPKPFVPTHRKSASYASDSFTHRSVTSTNNHDHPNSHQPTNTHTAPTNRPRVSIMEGIRAQNKDLKERQRESRPFSRTQSLKEREKSPARISRANSHTRKAPVEKMRTNLEKPKLSREPWKPTVATAPIQRTSSAMSDKESEPKSRGSYSIKSSEEIPDDFDSQSDPIYHCLSSKKPDLIQEGISLLIYAIQANEVFNVEINTSLTEISYSNVELLGPLFKEIKLRKLKQFFHIDDFFRTFTLLVKPITSEIVKDFSDIVGINDMFKPMNKLLKKCVDINGSSSSNPLLTNQLIKYKSTIILSIIEFINSSINKIPMKDNDYSLMIINLFSLVELIKSTPLYEQYSNLLVELYNMNNGLFSKELSIMSSSIRQEIGIIVDFDGLTDFNNTLTRELNGNLDLTKVIIPNISNINTSPVKGMVNDLTMIIPVNGGESFKSIKMNSIKEDDMEIDSSNNYGKILESSSQEIKQLKPSPELIESSVFNDSQSTNKSELVDDFRQVTITDKHNFIKDPLQLMVDKVDPLKSLSDKNKPIDIYEDDTNYRGSPKKYDTKYDHTELNWFNFQLVNLKVDDSEFSKRDFDYYCKILSDNTIGSNDYYKLLNVLQSSSQFDMDFTNYFYGEGLSKIENGLWSFFNKNLSVNYNSSNTLKGLIILKQLLINKVQLDHDKIFQLLNHLCEFKSHNIVSELDHALKEIFEEMISTGKFNSNSIEKDSKLLDVILHEIKKLEDNDDDTKWEKLFFNLDCLEKIISGELINDEVMNNIDDQIFKYINNDKLEIRRLVILIYGKMTKYCKQDIGKITLKLTPSQRKLVDYYSEL</sequence>
<organism evidence="1 2">
    <name type="scientific">[Candida] jaroonii</name>
    <dbReference type="NCBI Taxonomy" id="467808"/>
    <lineage>
        <taxon>Eukaryota</taxon>
        <taxon>Fungi</taxon>
        <taxon>Dikarya</taxon>
        <taxon>Ascomycota</taxon>
        <taxon>Saccharomycotina</taxon>
        <taxon>Pichiomycetes</taxon>
        <taxon>Debaryomycetaceae</taxon>
        <taxon>Yamadazyma</taxon>
    </lineage>
</organism>
<protein>
    <submittedName>
        <fullName evidence="1">Protein Stu1p</fullName>
    </submittedName>
</protein>
<proteinExistence type="predicted"/>
<gene>
    <name evidence="1" type="ORF">CLIB1444_05S04478</name>
</gene>
<reference evidence="1" key="1">
    <citation type="submission" date="2022-06" db="EMBL/GenBank/DDBJ databases">
        <authorList>
            <person name="Legras J.-L."/>
            <person name="Devillers H."/>
            <person name="Grondin C."/>
        </authorList>
    </citation>
    <scope>NUCLEOTIDE SEQUENCE</scope>
    <source>
        <strain evidence="1">CLIB 1444</strain>
    </source>
</reference>